<evidence type="ECO:0000313" key="4">
    <source>
        <dbReference type="Proteomes" id="UP000507470"/>
    </source>
</evidence>
<reference evidence="3 4" key="1">
    <citation type="submission" date="2020-06" db="EMBL/GenBank/DDBJ databases">
        <authorList>
            <person name="Li R."/>
            <person name="Bekaert M."/>
        </authorList>
    </citation>
    <scope>NUCLEOTIDE SEQUENCE [LARGE SCALE GENOMIC DNA]</scope>
    <source>
        <strain evidence="4">wild</strain>
    </source>
</reference>
<evidence type="ECO:0000313" key="3">
    <source>
        <dbReference type="EMBL" id="CAC5379480.1"/>
    </source>
</evidence>
<accession>A0A6J8B846</accession>
<dbReference type="InterPro" id="IPR041249">
    <property type="entry name" value="HEPN_DZIP3"/>
</dbReference>
<keyword evidence="1" id="KW-0862">Zinc</keyword>
<gene>
    <name evidence="3" type="ORF">MCOR_15546</name>
</gene>
<dbReference type="SUPFAM" id="SSF57845">
    <property type="entry name" value="B-box zinc-binding domain"/>
    <property type="match status" value="1"/>
</dbReference>
<dbReference type="GO" id="GO:0008270">
    <property type="term" value="F:zinc ion binding"/>
    <property type="evidence" value="ECO:0007669"/>
    <property type="project" value="UniProtKB-KW"/>
</dbReference>
<dbReference type="PANTHER" id="PTHR25462">
    <property type="entry name" value="BONUS, ISOFORM C-RELATED"/>
    <property type="match status" value="1"/>
</dbReference>
<proteinExistence type="predicted"/>
<evidence type="ECO:0000256" key="1">
    <source>
        <dbReference type="PROSITE-ProRule" id="PRU00024"/>
    </source>
</evidence>
<dbReference type="PROSITE" id="PS50119">
    <property type="entry name" value="ZF_BBOX"/>
    <property type="match status" value="1"/>
</dbReference>
<dbReference type="AlphaFoldDB" id="A0A6J8B846"/>
<keyword evidence="1" id="KW-0479">Metal-binding</keyword>
<dbReference type="EMBL" id="CACVKT020002724">
    <property type="protein sequence ID" value="CAC5379480.1"/>
    <property type="molecule type" value="Genomic_DNA"/>
</dbReference>
<feature type="domain" description="B box-type" evidence="2">
    <location>
        <begin position="207"/>
        <end position="257"/>
    </location>
</feature>
<dbReference type="Gene3D" id="3.30.160.60">
    <property type="entry name" value="Classic Zinc Finger"/>
    <property type="match status" value="1"/>
</dbReference>
<dbReference type="PANTHER" id="PTHR25462:SF296">
    <property type="entry name" value="MEIOTIC P26, ISOFORM F"/>
    <property type="match status" value="1"/>
</dbReference>
<protein>
    <recommendedName>
        <fullName evidence="2">B box-type domain-containing protein</fullName>
    </recommendedName>
</protein>
<dbReference type="CDD" id="cd19776">
    <property type="entry name" value="Bbox2_TRIM25_C-IV"/>
    <property type="match status" value="1"/>
</dbReference>
<evidence type="ECO:0000259" key="2">
    <source>
        <dbReference type="PROSITE" id="PS50119"/>
    </source>
</evidence>
<dbReference type="Pfam" id="PF06739">
    <property type="entry name" value="SBBP"/>
    <property type="match status" value="1"/>
</dbReference>
<organism evidence="3 4">
    <name type="scientific">Mytilus coruscus</name>
    <name type="common">Sea mussel</name>
    <dbReference type="NCBI Taxonomy" id="42192"/>
    <lineage>
        <taxon>Eukaryota</taxon>
        <taxon>Metazoa</taxon>
        <taxon>Spiralia</taxon>
        <taxon>Lophotrochozoa</taxon>
        <taxon>Mollusca</taxon>
        <taxon>Bivalvia</taxon>
        <taxon>Autobranchia</taxon>
        <taxon>Pteriomorphia</taxon>
        <taxon>Mytilida</taxon>
        <taxon>Mytiloidea</taxon>
        <taxon>Mytilidae</taxon>
        <taxon>Mytilinae</taxon>
        <taxon>Mytilus</taxon>
    </lineage>
</organism>
<dbReference type="CDD" id="cd19757">
    <property type="entry name" value="Bbox1"/>
    <property type="match status" value="1"/>
</dbReference>
<dbReference type="InterPro" id="IPR000315">
    <property type="entry name" value="Znf_B-box"/>
</dbReference>
<dbReference type="SUPFAM" id="SSF101898">
    <property type="entry name" value="NHL repeat"/>
    <property type="match status" value="1"/>
</dbReference>
<sequence>MNIGFIVYLQLCKTFINIAHSQVVHATPLIKLDKMALEASEENFLRLSLLVLRIAPRAVRQHFDKEFHPKVITKVLRQNYSKLHVLRDKRIISSSQLSLLFQNGEVSSDDLDIPTMFVLLRNLADVQITTHLPYSTDFTIESDLARLGFYRKQILHSQHKISNTDFKIFWDTITGAIIRLSDGNLKDECESLLKESSSGADEKGNITKQRQCDVCDFKNIKASSVVWCLNCDESLCQHCLDHHFSHKLSRYHECIKIEDYYKDPSMSTITCSEHKQQFDFFCEGHHIPICGLCVMNDHNFCQLIKPIQIAIKQSDETKHELYEKAAKLLQNVDVITKDVQGNLKSYEIEKGKVRGQLRSRLKAAAEEAEKLCLKEISHNENLANILFRNLSKHQKEIKRLLKNLNINKGQNVRDFISMLQIGDKIKEQEEKIQCLLKDKDINTSHVATDVDPLAVKNIVCSMREISLSSALNTLEESGAQQKKETGIIKMADFNVENKTNDNDIRGCAIINDNVVCFADRGNNRLIFMTLQGYQKEIKLTCEPVDIATVDHAKVAVSLYDNTIKIINIESWKWEDFSFSDENTIGGLAFYKNQIFSRVGGIGYLIIDLSGKVQQTLTIEGSNMPYVSVSQDRLYSARWDTGEIFCYDLQGKTNWKFENKSLVNPPNGITTDSEGNAYVTGSFSNNVIFISSDGKETKEIISSSKNFKNPIAIDYDKKTDRLLVSVASGLGCLFLMKNK</sequence>
<keyword evidence="4" id="KW-1185">Reference proteome</keyword>
<dbReference type="OrthoDB" id="6119439at2759"/>
<keyword evidence="1" id="KW-0863">Zinc-finger</keyword>
<dbReference type="InterPro" id="IPR047153">
    <property type="entry name" value="TRIM45/56/19-like"/>
</dbReference>
<dbReference type="InterPro" id="IPR011042">
    <property type="entry name" value="6-blade_b-propeller_TolB-like"/>
</dbReference>
<dbReference type="Gene3D" id="2.120.10.30">
    <property type="entry name" value="TolB, C-terminal domain"/>
    <property type="match status" value="1"/>
</dbReference>
<dbReference type="Pfam" id="PF18738">
    <property type="entry name" value="HEPN_DZIP3"/>
    <property type="match status" value="1"/>
</dbReference>
<dbReference type="Proteomes" id="UP000507470">
    <property type="component" value="Unassembled WGS sequence"/>
</dbReference>
<dbReference type="InterPro" id="IPR010620">
    <property type="entry name" value="SBBP_repeat"/>
</dbReference>
<name>A0A6J8B846_MYTCO</name>